<dbReference type="KEGG" id="den:MHIR_DE00093"/>
<name>A0A143WRV6_9ENTR</name>
<protein>
    <submittedName>
        <fullName evidence="1">Uncharacterized protein</fullName>
    </submittedName>
</protein>
<evidence type="ECO:0000313" key="1">
    <source>
        <dbReference type="EMBL" id="CUX96440.1"/>
    </source>
</evidence>
<gene>
    <name evidence="1" type="ORF">MHIR_DE00093</name>
</gene>
<sequence length="52" mass="5818">MHDASKVRAVLKSLTTRVKVLSRLNPHVHGLLKDFVGLNVTNKAVSLEFTYL</sequence>
<accession>A0A143WRV6</accession>
<organism evidence="1 2">
    <name type="scientific">Candidatus Doolittlea endobia</name>
    <dbReference type="NCBI Taxonomy" id="1778262"/>
    <lineage>
        <taxon>Bacteria</taxon>
        <taxon>Pseudomonadati</taxon>
        <taxon>Pseudomonadota</taxon>
        <taxon>Gammaproteobacteria</taxon>
        <taxon>Enterobacterales</taxon>
        <taxon>Enterobacteriaceae</taxon>
        <taxon>Candidatus Doolittlea</taxon>
    </lineage>
</organism>
<dbReference type="Proteomes" id="UP000095322">
    <property type="component" value="Chromosome I"/>
</dbReference>
<dbReference type="AlphaFoldDB" id="A0A143WRV6"/>
<dbReference type="EMBL" id="LN999833">
    <property type="protein sequence ID" value="CUX96440.1"/>
    <property type="molecule type" value="Genomic_DNA"/>
</dbReference>
<proteinExistence type="predicted"/>
<keyword evidence="2" id="KW-1185">Reference proteome</keyword>
<reference evidence="2" key="1">
    <citation type="submission" date="2016-01" db="EMBL/GenBank/DDBJ databases">
        <authorList>
            <person name="Husnik F."/>
        </authorList>
    </citation>
    <scope>NUCLEOTIDE SEQUENCE [LARGE SCALE GENOMIC DNA]</scope>
</reference>
<evidence type="ECO:0000313" key="2">
    <source>
        <dbReference type="Proteomes" id="UP000095322"/>
    </source>
</evidence>